<evidence type="ECO:0000256" key="2">
    <source>
        <dbReference type="ARBA" id="ARBA00022448"/>
    </source>
</evidence>
<dbReference type="InterPro" id="IPR002293">
    <property type="entry name" value="AA/rel_permease1"/>
</dbReference>
<keyword evidence="2" id="KW-0813">Transport</keyword>
<keyword evidence="10" id="KW-1185">Reference proteome</keyword>
<evidence type="ECO:0000259" key="8">
    <source>
        <dbReference type="Pfam" id="PF13906"/>
    </source>
</evidence>
<evidence type="ECO:0000313" key="10">
    <source>
        <dbReference type="Proteomes" id="UP000729913"/>
    </source>
</evidence>
<proteinExistence type="predicted"/>
<evidence type="ECO:0000256" key="4">
    <source>
        <dbReference type="ARBA" id="ARBA00022989"/>
    </source>
</evidence>
<dbReference type="Pfam" id="PF13906">
    <property type="entry name" value="AA_permease_C"/>
    <property type="match status" value="1"/>
</dbReference>
<feature type="region of interest" description="Disordered" evidence="6">
    <location>
        <begin position="388"/>
        <end position="414"/>
    </location>
</feature>
<reference evidence="9" key="1">
    <citation type="submission" date="2020-03" db="EMBL/GenBank/DDBJ databases">
        <authorList>
            <person name="Chebbi M.A."/>
            <person name="Drezen J.M."/>
        </authorList>
    </citation>
    <scope>NUCLEOTIDE SEQUENCE</scope>
    <source>
        <tissue evidence="9">Whole body</tissue>
    </source>
</reference>
<keyword evidence="4 7" id="KW-1133">Transmembrane helix</keyword>
<dbReference type="Proteomes" id="UP000729913">
    <property type="component" value="Unassembled WGS sequence"/>
</dbReference>
<feature type="transmembrane region" description="Helical" evidence="7">
    <location>
        <begin position="236"/>
        <end position="258"/>
    </location>
</feature>
<dbReference type="EMBL" id="JAAOIC020000047">
    <property type="protein sequence ID" value="KAG8037528.1"/>
    <property type="molecule type" value="Genomic_DNA"/>
</dbReference>
<dbReference type="GO" id="GO:0015171">
    <property type="term" value="F:amino acid transmembrane transporter activity"/>
    <property type="evidence" value="ECO:0007669"/>
    <property type="project" value="TreeGrafter"/>
</dbReference>
<evidence type="ECO:0000313" key="9">
    <source>
        <dbReference type="EMBL" id="KAG8037528.1"/>
    </source>
</evidence>
<feature type="transmembrane region" description="Helical" evidence="7">
    <location>
        <begin position="330"/>
        <end position="349"/>
    </location>
</feature>
<feature type="transmembrane region" description="Helical" evidence="7">
    <location>
        <begin position="478"/>
        <end position="499"/>
    </location>
</feature>
<evidence type="ECO:0000256" key="7">
    <source>
        <dbReference type="SAM" id="Phobius"/>
    </source>
</evidence>
<dbReference type="Pfam" id="PF13520">
    <property type="entry name" value="AA_permease_2"/>
    <property type="match status" value="1"/>
</dbReference>
<dbReference type="GO" id="GO:0005886">
    <property type="term" value="C:plasma membrane"/>
    <property type="evidence" value="ECO:0007669"/>
    <property type="project" value="TreeGrafter"/>
</dbReference>
<evidence type="ECO:0000256" key="3">
    <source>
        <dbReference type="ARBA" id="ARBA00022692"/>
    </source>
</evidence>
<keyword evidence="5 7" id="KW-0472">Membrane</keyword>
<keyword evidence="3 7" id="KW-0812">Transmembrane</keyword>
<feature type="transmembrane region" description="Helical" evidence="7">
    <location>
        <begin position="104"/>
        <end position="125"/>
    </location>
</feature>
<evidence type="ECO:0000256" key="5">
    <source>
        <dbReference type="ARBA" id="ARBA00023136"/>
    </source>
</evidence>
<comment type="subcellular location">
    <subcellularLocation>
        <location evidence="1">Membrane</location>
        <topology evidence="1">Multi-pass membrane protein</topology>
    </subcellularLocation>
</comment>
<reference evidence="9" key="2">
    <citation type="submission" date="2021-04" db="EMBL/GenBank/DDBJ databases">
        <title>Genome-wide patterns of bracovirus chromosomal integration into multiple host tissues during parasitism.</title>
        <authorList>
            <person name="Chebbi M.A.C."/>
        </authorList>
    </citation>
    <scope>NUCLEOTIDE SEQUENCE</scope>
    <source>
        <tissue evidence="9">Whole body</tissue>
    </source>
</reference>
<name>A0A8J5QNN3_9HYME</name>
<dbReference type="PANTHER" id="PTHR43243">
    <property type="entry name" value="INNER MEMBRANE TRANSPORTER YGJI-RELATED"/>
    <property type="match status" value="1"/>
</dbReference>
<gene>
    <name evidence="9" type="ORF">G9C98_005738</name>
</gene>
<feature type="compositionally biased region" description="Low complexity" evidence="6">
    <location>
        <begin position="396"/>
        <end position="408"/>
    </location>
</feature>
<feature type="transmembrane region" description="Helical" evidence="7">
    <location>
        <begin position="41"/>
        <end position="60"/>
    </location>
</feature>
<feature type="domain" description="Cationic amino acid transporter C-terminal" evidence="8">
    <location>
        <begin position="511"/>
        <end position="548"/>
    </location>
</feature>
<feature type="transmembrane region" description="Helical" evidence="7">
    <location>
        <begin position="168"/>
        <end position="187"/>
    </location>
</feature>
<feature type="transmembrane region" description="Helical" evidence="7">
    <location>
        <begin position="511"/>
        <end position="530"/>
    </location>
</feature>
<protein>
    <recommendedName>
        <fullName evidence="8">Cationic amino acid transporter C-terminal domain-containing protein</fullName>
    </recommendedName>
</protein>
<accession>A0A8J5QNN3</accession>
<organism evidence="9 10">
    <name type="scientific">Cotesia typhae</name>
    <dbReference type="NCBI Taxonomy" id="2053667"/>
    <lineage>
        <taxon>Eukaryota</taxon>
        <taxon>Metazoa</taxon>
        <taxon>Ecdysozoa</taxon>
        <taxon>Arthropoda</taxon>
        <taxon>Hexapoda</taxon>
        <taxon>Insecta</taxon>
        <taxon>Pterygota</taxon>
        <taxon>Neoptera</taxon>
        <taxon>Endopterygota</taxon>
        <taxon>Hymenoptera</taxon>
        <taxon>Apocrita</taxon>
        <taxon>Ichneumonoidea</taxon>
        <taxon>Braconidae</taxon>
        <taxon>Microgastrinae</taxon>
        <taxon>Cotesia</taxon>
    </lineage>
</organism>
<evidence type="ECO:0000256" key="1">
    <source>
        <dbReference type="ARBA" id="ARBA00004141"/>
    </source>
</evidence>
<feature type="transmembrane region" description="Helical" evidence="7">
    <location>
        <begin position="72"/>
        <end position="92"/>
    </location>
</feature>
<comment type="caution">
    <text evidence="9">The sequence shown here is derived from an EMBL/GenBank/DDBJ whole genome shotgun (WGS) entry which is preliminary data.</text>
</comment>
<dbReference type="AlphaFoldDB" id="A0A8J5QNN3"/>
<dbReference type="OrthoDB" id="3900342at2759"/>
<feature type="transmembrane region" description="Helical" evidence="7">
    <location>
        <begin position="278"/>
        <end position="299"/>
    </location>
</feature>
<feature type="transmembrane region" description="Helical" evidence="7">
    <location>
        <begin position="355"/>
        <end position="374"/>
    </location>
</feature>
<feature type="transmembrane region" description="Helical" evidence="7">
    <location>
        <begin position="305"/>
        <end position="323"/>
    </location>
</feature>
<sequence>MPSVRRMILGHVMSGICSKMNRVKRLEGDGMETPLKRCLTTFDMTFLGVGHMMGAGIYVLTGQVAHSIAGPAIIISFALAGLASAFAAYCYAEFGARVPKAGSAYVYTYVTIGEFWAFVIGWNIILEHMIGGASVARAWSGYVDSLTGGTLSNLTSDLMSGHEMSASLGHIPDPLACILCLVYALILGSGVKVSSRLNSVLTMVNLGVIGLVIGLGCHCGEEARNPSKSIPRATSFSMIIVVIGYILLSGMLTLVVPYWEINPTAALSEAFASQGVTWAKYVISIGALCGMTTTLFGSLFSLPRIIYAMASDGLIFSFLGRVNERTQLPIINLAISGVMCSIIALLFDLAHLVEFMSIGTFLAYTIVSASVIILRYRPINDIPHFIPTKTHEAESPSDTSSTSSLTDSSPDDSELIESQKINPVGRLKKRYAKLANVIGNWEPGTAVMAALIIYIAGCICISVLLLGLTSPFDQEPSWWNNLLYFFVSLIMVACLLIIGAHEQCPAVDDKFRVHFVPLVPAISIYINILLMSHLQLLTWLRFFVWMFLDWSQLLRKPYDQEEPIEERGHLQETEPPNEDANNPCPIVKNGQHAPQPWDINSVHGMGKPWHSNSPGVDSINNDKYNEQENVQESNCKDDSSDVVIKILFNRDEPCDKKKTALRFEQNSKYQVISKAGVNVNISNTHNNMWKK</sequence>
<dbReference type="PANTHER" id="PTHR43243:SF4">
    <property type="entry name" value="CATIONIC AMINO ACID TRANSPORTER 4"/>
    <property type="match status" value="1"/>
</dbReference>
<feature type="transmembrane region" description="Helical" evidence="7">
    <location>
        <begin position="446"/>
        <end position="466"/>
    </location>
</feature>
<evidence type="ECO:0000256" key="6">
    <source>
        <dbReference type="SAM" id="MobiDB-lite"/>
    </source>
</evidence>
<dbReference type="InterPro" id="IPR029485">
    <property type="entry name" value="CAT_C"/>
</dbReference>
<feature type="transmembrane region" description="Helical" evidence="7">
    <location>
        <begin position="199"/>
        <end position="216"/>
    </location>
</feature>